<proteinExistence type="predicted"/>
<evidence type="ECO:0000313" key="3">
    <source>
        <dbReference type="EnsemblProtists" id="EOD29704"/>
    </source>
</evidence>
<evidence type="ECO:0000256" key="1">
    <source>
        <dbReference type="SAM" id="MobiDB-lite"/>
    </source>
</evidence>
<dbReference type="PROSITE" id="PS50030">
    <property type="entry name" value="UBA"/>
    <property type="match status" value="1"/>
</dbReference>
<dbReference type="AlphaFoldDB" id="A0A0D3K1R9"/>
<protein>
    <recommendedName>
        <fullName evidence="2">UBA domain-containing protein</fullName>
    </recommendedName>
</protein>
<dbReference type="KEGG" id="ehx:EMIHUDRAFT_233600"/>
<sequence length="449" mass="49191">MLPHCALCAHEDVVRRAHQQAAAQQQPHHSSTIVAQQLQDLHALHAKLGDEAVTSCLHRSWDFPAFLPTVISILGTHSRWPNLTFDETLLVTKFVGMGFPEDESIRVLSSVSGDQGKALEKLEASHPPASRAPASPSGPTPSCATPTTQPAPPRASVPAKLFSQSSYLAAYQRTAPPEQGYELLAKVHRLCCLFAAAKVRDEAADVRSRAAAAADRFFNDLQRQLDSRSGHLADVGTAATRIWSSAVTLRLGPPGDLIGEYEFAQMLNEVLRGDRASELLDCAVVVARAINRHCVQGTYTGWPDGPLGIGNRQSDKKDTTFRGGALRRDLIDWFAPGKKYRTNMFVASSFRRAAAEKFECRAGASVDKDPVRWVFKFEHERCLHVNFLRPGAESTCTNELEFLLTPGSVLVVESVQRSSSLHDAPHEIRVRVSPDNALEPLDLPVAPWC</sequence>
<dbReference type="PaxDb" id="2903-EOD29704"/>
<reference evidence="3" key="2">
    <citation type="submission" date="2024-10" db="UniProtKB">
        <authorList>
            <consortium name="EnsemblProtists"/>
        </authorList>
    </citation>
    <scope>IDENTIFICATION</scope>
</reference>
<dbReference type="EnsemblProtists" id="EOD29704">
    <property type="protein sequence ID" value="EOD29704"/>
    <property type="gene ID" value="EMIHUDRAFT_233600"/>
</dbReference>
<feature type="compositionally biased region" description="Low complexity" evidence="1">
    <location>
        <begin position="125"/>
        <end position="148"/>
    </location>
</feature>
<dbReference type="GeneID" id="17274977"/>
<feature type="domain" description="UBA" evidence="2">
    <location>
        <begin position="84"/>
        <end position="125"/>
    </location>
</feature>
<dbReference type="RefSeq" id="XP_005782133.1">
    <property type="nucleotide sequence ID" value="XM_005782076.1"/>
</dbReference>
<dbReference type="HOGENOM" id="CLU_610364_0_0_1"/>
<organism evidence="3 4">
    <name type="scientific">Emiliania huxleyi (strain CCMP1516)</name>
    <dbReference type="NCBI Taxonomy" id="280463"/>
    <lineage>
        <taxon>Eukaryota</taxon>
        <taxon>Haptista</taxon>
        <taxon>Haptophyta</taxon>
        <taxon>Prymnesiophyceae</taxon>
        <taxon>Isochrysidales</taxon>
        <taxon>Noelaerhabdaceae</taxon>
        <taxon>Emiliania</taxon>
    </lineage>
</organism>
<dbReference type="Proteomes" id="UP000013827">
    <property type="component" value="Unassembled WGS sequence"/>
</dbReference>
<dbReference type="InterPro" id="IPR015940">
    <property type="entry name" value="UBA"/>
</dbReference>
<evidence type="ECO:0000313" key="4">
    <source>
        <dbReference type="Proteomes" id="UP000013827"/>
    </source>
</evidence>
<keyword evidence="4" id="KW-1185">Reference proteome</keyword>
<evidence type="ECO:0000259" key="2">
    <source>
        <dbReference type="PROSITE" id="PS50030"/>
    </source>
</evidence>
<reference evidence="4" key="1">
    <citation type="journal article" date="2013" name="Nature">
        <title>Pan genome of the phytoplankton Emiliania underpins its global distribution.</title>
        <authorList>
            <person name="Read B.A."/>
            <person name="Kegel J."/>
            <person name="Klute M.J."/>
            <person name="Kuo A."/>
            <person name="Lefebvre S.C."/>
            <person name="Maumus F."/>
            <person name="Mayer C."/>
            <person name="Miller J."/>
            <person name="Monier A."/>
            <person name="Salamov A."/>
            <person name="Young J."/>
            <person name="Aguilar M."/>
            <person name="Claverie J.M."/>
            <person name="Frickenhaus S."/>
            <person name="Gonzalez K."/>
            <person name="Herman E.K."/>
            <person name="Lin Y.C."/>
            <person name="Napier J."/>
            <person name="Ogata H."/>
            <person name="Sarno A.F."/>
            <person name="Shmutz J."/>
            <person name="Schroeder D."/>
            <person name="de Vargas C."/>
            <person name="Verret F."/>
            <person name="von Dassow P."/>
            <person name="Valentin K."/>
            <person name="Van de Peer Y."/>
            <person name="Wheeler G."/>
            <person name="Dacks J.B."/>
            <person name="Delwiche C.F."/>
            <person name="Dyhrman S.T."/>
            <person name="Glockner G."/>
            <person name="John U."/>
            <person name="Richards T."/>
            <person name="Worden A.Z."/>
            <person name="Zhang X."/>
            <person name="Grigoriev I.V."/>
            <person name="Allen A.E."/>
            <person name="Bidle K."/>
            <person name="Borodovsky M."/>
            <person name="Bowler C."/>
            <person name="Brownlee C."/>
            <person name="Cock J.M."/>
            <person name="Elias M."/>
            <person name="Gladyshev V.N."/>
            <person name="Groth M."/>
            <person name="Guda C."/>
            <person name="Hadaegh A."/>
            <person name="Iglesias-Rodriguez M.D."/>
            <person name="Jenkins J."/>
            <person name="Jones B.M."/>
            <person name="Lawson T."/>
            <person name="Leese F."/>
            <person name="Lindquist E."/>
            <person name="Lobanov A."/>
            <person name="Lomsadze A."/>
            <person name="Malik S.B."/>
            <person name="Marsh M.E."/>
            <person name="Mackinder L."/>
            <person name="Mock T."/>
            <person name="Mueller-Roeber B."/>
            <person name="Pagarete A."/>
            <person name="Parker M."/>
            <person name="Probert I."/>
            <person name="Quesneville H."/>
            <person name="Raines C."/>
            <person name="Rensing S.A."/>
            <person name="Riano-Pachon D.M."/>
            <person name="Richier S."/>
            <person name="Rokitta S."/>
            <person name="Shiraiwa Y."/>
            <person name="Soanes D.M."/>
            <person name="van der Giezen M."/>
            <person name="Wahlund T.M."/>
            <person name="Williams B."/>
            <person name="Wilson W."/>
            <person name="Wolfe G."/>
            <person name="Wurch L.L."/>
        </authorList>
    </citation>
    <scope>NUCLEOTIDE SEQUENCE</scope>
</reference>
<feature type="region of interest" description="Disordered" evidence="1">
    <location>
        <begin position="122"/>
        <end position="157"/>
    </location>
</feature>
<accession>A0A0D3K1R9</accession>
<name>A0A0D3K1R9_EMIH1</name>